<evidence type="ECO:0000313" key="2">
    <source>
        <dbReference type="EMBL" id="CAA9309020.1"/>
    </source>
</evidence>
<proteinExistence type="predicted"/>
<protein>
    <submittedName>
        <fullName evidence="2">Uncharacterized protein</fullName>
    </submittedName>
</protein>
<gene>
    <name evidence="2" type="ORF">AVDCRST_MAG11-1374</name>
</gene>
<name>A0A6J4KLM3_9BACT</name>
<feature type="region of interest" description="Disordered" evidence="1">
    <location>
        <begin position="1"/>
        <end position="39"/>
    </location>
</feature>
<organism evidence="2">
    <name type="scientific">uncultured Gemmatimonadaceae bacterium</name>
    <dbReference type="NCBI Taxonomy" id="246130"/>
    <lineage>
        <taxon>Bacteria</taxon>
        <taxon>Pseudomonadati</taxon>
        <taxon>Gemmatimonadota</taxon>
        <taxon>Gemmatimonadia</taxon>
        <taxon>Gemmatimonadales</taxon>
        <taxon>Gemmatimonadaceae</taxon>
        <taxon>environmental samples</taxon>
    </lineage>
</organism>
<evidence type="ECO:0000256" key="1">
    <source>
        <dbReference type="SAM" id="MobiDB-lite"/>
    </source>
</evidence>
<sequence length="39" mass="4467">MHTASRPKERVCRSGPMRSRTGVGSDRPRDARHSARQYI</sequence>
<dbReference type="AlphaFoldDB" id="A0A6J4KLM3"/>
<reference evidence="2" key="1">
    <citation type="submission" date="2020-02" db="EMBL/GenBank/DDBJ databases">
        <authorList>
            <person name="Meier V. D."/>
        </authorList>
    </citation>
    <scope>NUCLEOTIDE SEQUENCE</scope>
    <source>
        <strain evidence="2">AVDCRST_MAG11</strain>
    </source>
</reference>
<accession>A0A6J4KLM3</accession>
<feature type="compositionally biased region" description="Basic and acidic residues" evidence="1">
    <location>
        <begin position="1"/>
        <end position="12"/>
    </location>
</feature>
<dbReference type="EMBL" id="CADCTU010000307">
    <property type="protein sequence ID" value="CAA9309020.1"/>
    <property type="molecule type" value="Genomic_DNA"/>
</dbReference>